<evidence type="ECO:0000313" key="2">
    <source>
        <dbReference type="EMBL" id="GIP16688.1"/>
    </source>
</evidence>
<proteinExistence type="predicted"/>
<feature type="domain" description="HTH cro/C1-type" evidence="1">
    <location>
        <begin position="9"/>
        <end position="64"/>
    </location>
</feature>
<evidence type="ECO:0000313" key="3">
    <source>
        <dbReference type="Proteomes" id="UP000683139"/>
    </source>
</evidence>
<organism evidence="2 3">
    <name type="scientific">Paenibacillus montaniterrae</name>
    <dbReference type="NCBI Taxonomy" id="429341"/>
    <lineage>
        <taxon>Bacteria</taxon>
        <taxon>Bacillati</taxon>
        <taxon>Bacillota</taxon>
        <taxon>Bacilli</taxon>
        <taxon>Bacillales</taxon>
        <taxon>Paenibacillaceae</taxon>
        <taxon>Paenibacillus</taxon>
    </lineage>
</organism>
<evidence type="ECO:0000259" key="1">
    <source>
        <dbReference type="PROSITE" id="PS50943"/>
    </source>
</evidence>
<gene>
    <name evidence="2" type="ORF">J40TS1_23300</name>
</gene>
<dbReference type="Proteomes" id="UP000683139">
    <property type="component" value="Unassembled WGS sequence"/>
</dbReference>
<protein>
    <recommendedName>
        <fullName evidence="1">HTH cro/C1-type domain-containing protein</fullName>
    </recommendedName>
</protein>
<sequence length="151" mass="17555">MKLTTGERMRARRKELGFSADYVAEKLNVNRSTVFRYEGGDIDKLPIDILEPLSEILQTTPAYLMGWDSNAESISPAITKHEQIMLDKYRKLDDIGRYTVDTTLEAQYKRCTEPKIDLIAAHSDDYSEEQQELMLQDLEELEKLHKKRTNQ</sequence>
<dbReference type="CDD" id="cd00093">
    <property type="entry name" value="HTH_XRE"/>
    <property type="match status" value="1"/>
</dbReference>
<dbReference type="SUPFAM" id="SSF47413">
    <property type="entry name" value="lambda repressor-like DNA-binding domains"/>
    <property type="match status" value="1"/>
</dbReference>
<dbReference type="Gene3D" id="1.10.260.40">
    <property type="entry name" value="lambda repressor-like DNA-binding domains"/>
    <property type="match status" value="1"/>
</dbReference>
<dbReference type="Pfam" id="PF01381">
    <property type="entry name" value="HTH_3"/>
    <property type="match status" value="1"/>
</dbReference>
<keyword evidence="3" id="KW-1185">Reference proteome</keyword>
<dbReference type="SMART" id="SM00530">
    <property type="entry name" value="HTH_XRE"/>
    <property type="match status" value="1"/>
</dbReference>
<dbReference type="InterPro" id="IPR001387">
    <property type="entry name" value="Cro/C1-type_HTH"/>
</dbReference>
<dbReference type="EMBL" id="BOSE01000004">
    <property type="protein sequence ID" value="GIP16688.1"/>
    <property type="molecule type" value="Genomic_DNA"/>
</dbReference>
<dbReference type="InterPro" id="IPR010982">
    <property type="entry name" value="Lambda_DNA-bd_dom_sf"/>
</dbReference>
<dbReference type="GO" id="GO:0003677">
    <property type="term" value="F:DNA binding"/>
    <property type="evidence" value="ECO:0007669"/>
    <property type="project" value="InterPro"/>
</dbReference>
<dbReference type="PROSITE" id="PS50943">
    <property type="entry name" value="HTH_CROC1"/>
    <property type="match status" value="1"/>
</dbReference>
<accession>A0A920CYS2</accession>
<reference evidence="2" key="1">
    <citation type="submission" date="2021-03" db="EMBL/GenBank/DDBJ databases">
        <title>Antimicrobial resistance genes in bacteria isolated from Japanese honey, and their potential for conferring macrolide and lincosamide resistance in the American foulbrood pathogen Paenibacillus larvae.</title>
        <authorList>
            <person name="Okamoto M."/>
            <person name="Kumagai M."/>
            <person name="Kanamori H."/>
            <person name="Takamatsu D."/>
        </authorList>
    </citation>
    <scope>NUCLEOTIDE SEQUENCE</scope>
    <source>
        <strain evidence="2">J40TS1</strain>
    </source>
</reference>
<name>A0A920CYS2_9BACL</name>
<comment type="caution">
    <text evidence="2">The sequence shown here is derived from an EMBL/GenBank/DDBJ whole genome shotgun (WGS) entry which is preliminary data.</text>
</comment>
<dbReference type="AlphaFoldDB" id="A0A920CYS2"/>